<reference evidence="2 3" key="1">
    <citation type="submission" date="2019-04" db="EMBL/GenBank/DDBJ databases">
        <title>Geobacter ruber sp. nov., ferric-reducing bacteria isolated from paddy soil.</title>
        <authorList>
            <person name="Xu Z."/>
            <person name="Masuda Y."/>
            <person name="Itoh H."/>
            <person name="Senoo K."/>
        </authorList>
    </citation>
    <scope>NUCLEOTIDE SEQUENCE [LARGE SCALE GENOMIC DNA]</scope>
    <source>
        <strain evidence="2 3">Red88</strain>
    </source>
</reference>
<accession>A0A5A9X8W4</accession>
<keyword evidence="1" id="KW-0732">Signal</keyword>
<keyword evidence="3" id="KW-1185">Reference proteome</keyword>
<dbReference type="Proteomes" id="UP000324298">
    <property type="component" value="Unassembled WGS sequence"/>
</dbReference>
<evidence type="ECO:0000313" key="3">
    <source>
        <dbReference type="Proteomes" id="UP000324298"/>
    </source>
</evidence>
<gene>
    <name evidence="2" type="ORF">ET418_16865</name>
</gene>
<feature type="chain" id="PRO_5022901401" description="Lipoprotein" evidence="1">
    <location>
        <begin position="22"/>
        <end position="217"/>
    </location>
</feature>
<name>A0A5A9X8W4_9BACT</name>
<protein>
    <recommendedName>
        <fullName evidence="4">Lipoprotein</fullName>
    </recommendedName>
</protein>
<dbReference type="PROSITE" id="PS51257">
    <property type="entry name" value="PROKAR_LIPOPROTEIN"/>
    <property type="match status" value="1"/>
</dbReference>
<dbReference type="AlphaFoldDB" id="A0A5A9X8W4"/>
<evidence type="ECO:0008006" key="4">
    <source>
        <dbReference type="Google" id="ProtNLM"/>
    </source>
</evidence>
<dbReference type="RefSeq" id="WP_149309622.1">
    <property type="nucleotide sequence ID" value="NZ_SRSD01000012.1"/>
</dbReference>
<feature type="signal peptide" evidence="1">
    <location>
        <begin position="1"/>
        <end position="21"/>
    </location>
</feature>
<comment type="caution">
    <text evidence="2">The sequence shown here is derived from an EMBL/GenBank/DDBJ whole genome shotgun (WGS) entry which is preliminary data.</text>
</comment>
<evidence type="ECO:0000256" key="1">
    <source>
        <dbReference type="SAM" id="SignalP"/>
    </source>
</evidence>
<sequence length="217" mass="23413">MKRVITAILAMAAALAGCASGGGLQCNSAHDTLTVWTKPAQSPEEFQHLARLYQISEHAYAYGTTSPHSQNIASGVVFSPNVPVVMAVNVKLENGDLSREVTGVYLVDDSAWEDLKIALKYSKRTFNSCPASDKIVNCGDNKANRCNGVQVLKDFDVIASQFFSQALTYTGKAGGKFAKILERNATNETVSAFFENLAADGSELDEFVATVRAEHQK</sequence>
<proteinExistence type="predicted"/>
<organism evidence="2 3">
    <name type="scientific">Oryzomonas rubra</name>
    <dbReference type="NCBI Taxonomy" id="2509454"/>
    <lineage>
        <taxon>Bacteria</taxon>
        <taxon>Pseudomonadati</taxon>
        <taxon>Thermodesulfobacteriota</taxon>
        <taxon>Desulfuromonadia</taxon>
        <taxon>Geobacterales</taxon>
        <taxon>Geobacteraceae</taxon>
        <taxon>Oryzomonas</taxon>
    </lineage>
</organism>
<evidence type="ECO:0000313" key="2">
    <source>
        <dbReference type="EMBL" id="KAA0888071.1"/>
    </source>
</evidence>
<dbReference type="EMBL" id="SRSD01000012">
    <property type="protein sequence ID" value="KAA0888071.1"/>
    <property type="molecule type" value="Genomic_DNA"/>
</dbReference>